<keyword evidence="10" id="KW-0904">Protein phosphatase</keyword>
<keyword evidence="19" id="KW-1185">Reference proteome</keyword>
<evidence type="ECO:0000313" key="18">
    <source>
        <dbReference type="EMBL" id="MBB4705062.1"/>
    </source>
</evidence>
<dbReference type="InterPro" id="IPR013656">
    <property type="entry name" value="PAS_4"/>
</dbReference>
<dbReference type="GO" id="GO:0046872">
    <property type="term" value="F:metal ion binding"/>
    <property type="evidence" value="ECO:0007669"/>
    <property type="project" value="UniProtKB-KW"/>
</dbReference>
<dbReference type="InterPro" id="IPR035965">
    <property type="entry name" value="PAS-like_dom_sf"/>
</dbReference>
<keyword evidence="4" id="KW-0479">Metal-binding</keyword>
<dbReference type="Pfam" id="PF08448">
    <property type="entry name" value="PAS_4"/>
    <property type="match status" value="1"/>
</dbReference>
<keyword evidence="6" id="KW-0418">Kinase</keyword>
<evidence type="ECO:0000256" key="9">
    <source>
        <dbReference type="ARBA" id="ARBA00022842"/>
    </source>
</evidence>
<evidence type="ECO:0000256" key="12">
    <source>
        <dbReference type="ARBA" id="ARBA00047761"/>
    </source>
</evidence>
<keyword evidence="8" id="KW-0067">ATP-binding</keyword>
<evidence type="ECO:0000256" key="3">
    <source>
        <dbReference type="ARBA" id="ARBA00022679"/>
    </source>
</evidence>
<name>A0A7W7DE22_9ACTN</name>
<dbReference type="AlphaFoldDB" id="A0A7W7DE22"/>
<dbReference type="SMART" id="SM00065">
    <property type="entry name" value="GAF"/>
    <property type="match status" value="2"/>
</dbReference>
<evidence type="ECO:0000256" key="15">
    <source>
        <dbReference type="ARBA" id="ARBA00081350"/>
    </source>
</evidence>
<feature type="region of interest" description="Disordered" evidence="16">
    <location>
        <begin position="701"/>
        <end position="725"/>
    </location>
</feature>
<dbReference type="GO" id="GO:0016301">
    <property type="term" value="F:kinase activity"/>
    <property type="evidence" value="ECO:0007669"/>
    <property type="project" value="UniProtKB-KW"/>
</dbReference>
<feature type="domain" description="PAS" evidence="17">
    <location>
        <begin position="191"/>
        <end position="219"/>
    </location>
</feature>
<dbReference type="PROSITE" id="PS50112">
    <property type="entry name" value="PAS"/>
    <property type="match status" value="1"/>
</dbReference>
<evidence type="ECO:0000256" key="11">
    <source>
        <dbReference type="ARBA" id="ARBA00023211"/>
    </source>
</evidence>
<reference evidence="18 19" key="1">
    <citation type="submission" date="2020-08" db="EMBL/GenBank/DDBJ databases">
        <title>Sequencing the genomes of 1000 actinobacteria strains.</title>
        <authorList>
            <person name="Klenk H.-P."/>
        </authorList>
    </citation>
    <scope>NUCLEOTIDE SEQUENCE [LARGE SCALE GENOMIC DNA]</scope>
    <source>
        <strain evidence="18 19">DSM 45784</strain>
    </source>
</reference>
<dbReference type="Gene3D" id="3.60.40.10">
    <property type="entry name" value="PPM-type phosphatase domain"/>
    <property type="match status" value="1"/>
</dbReference>
<evidence type="ECO:0000256" key="7">
    <source>
        <dbReference type="ARBA" id="ARBA00022801"/>
    </source>
</evidence>
<dbReference type="PANTHER" id="PTHR43156:SF2">
    <property type="entry name" value="STAGE II SPORULATION PROTEIN E"/>
    <property type="match status" value="1"/>
</dbReference>
<dbReference type="Gene3D" id="3.30.450.20">
    <property type="entry name" value="PAS domain"/>
    <property type="match status" value="1"/>
</dbReference>
<dbReference type="InterPro" id="IPR052016">
    <property type="entry name" value="Bact_Sigma-Reg"/>
</dbReference>
<keyword evidence="11" id="KW-0464">Manganese</keyword>
<dbReference type="CDD" id="cd00130">
    <property type="entry name" value="PAS"/>
    <property type="match status" value="1"/>
</dbReference>
<keyword evidence="7" id="KW-0378">Hydrolase</keyword>
<dbReference type="InterPro" id="IPR036457">
    <property type="entry name" value="PPM-type-like_dom_sf"/>
</dbReference>
<sequence>MSRPADDASHGMLLDEELGAAVRRTGASGGAVYLLTRQEPVLALVTLCGPLLEFALPWRRLPLDTPAPITDAVRENSLVWIGRQEALARRYPRLAAAFPHELSVAAVPLTGARRRWGALLLIWLDEHPPELTRRERTTITASARRLTRALDDAAQLPVIPEQPRIAPLDRPQAAQPSLAAIDFAERLPGALALDLEGHITFVTARAADLLGRSPDQLLGTLPWQSLPWLDDPIYEDHYRTAVATREPVSYSVLRPPDQWLAMQLHPDASGISALITPVGAGQTPPATPSRSLPASGIAGVGRLYQLIHLAAALTETVGVQDVVDLIADQVLPAFGAQGMVLNTLDAGRLKIIGYRDYDPRRIEMLDGLHLESDLTPVGHVLASGTPAFFCAPEEMARDYPQAPAISGKQAWAFLPLITSGQPVGCCVLSYRHPHTFTADERATLTSLAALIAQALDRARLYDAKHSLAHSLQQALLPHIMPVIPGLTAAARYLPASHGMDVGGDFYDLIRLDDSTAVAVIGDVEGHSVTAAALMGQVRTAVHSHATTGVPPEEVLARTSRVLADFESDLFVSCLYVHINLARGRARLASAGHLPPVLRHPQGHTEVPGIPPGLLMGIDPTTTYESTEISMPPGTLLALFTDGLVEKPGTDITDNIDNLATRLLHAPNPDVDALADSLIRHATQAVSRDDDIALLLIATDPADGDHDHADTPSGQEYGKVGDGRLP</sequence>
<dbReference type="SUPFAM" id="SSF55781">
    <property type="entry name" value="GAF domain-like"/>
    <property type="match status" value="2"/>
</dbReference>
<dbReference type="InterPro" id="IPR003018">
    <property type="entry name" value="GAF"/>
</dbReference>
<proteinExistence type="predicted"/>
<comment type="caution">
    <text evidence="18">The sequence shown here is derived from an EMBL/GenBank/DDBJ whole genome shotgun (WGS) entry which is preliminary data.</text>
</comment>
<dbReference type="Pfam" id="PF13185">
    <property type="entry name" value="GAF_2"/>
    <property type="match status" value="1"/>
</dbReference>
<evidence type="ECO:0000256" key="5">
    <source>
        <dbReference type="ARBA" id="ARBA00022741"/>
    </source>
</evidence>
<evidence type="ECO:0000259" key="17">
    <source>
        <dbReference type="PROSITE" id="PS50112"/>
    </source>
</evidence>
<evidence type="ECO:0000256" key="1">
    <source>
        <dbReference type="ARBA" id="ARBA00013081"/>
    </source>
</evidence>
<evidence type="ECO:0000256" key="4">
    <source>
        <dbReference type="ARBA" id="ARBA00022723"/>
    </source>
</evidence>
<dbReference type="InterPro" id="IPR029016">
    <property type="entry name" value="GAF-like_dom_sf"/>
</dbReference>
<evidence type="ECO:0000256" key="8">
    <source>
        <dbReference type="ARBA" id="ARBA00022840"/>
    </source>
</evidence>
<dbReference type="Gene3D" id="3.30.450.40">
    <property type="match status" value="2"/>
</dbReference>
<comment type="function">
    <text evidence="13">Primarily acts as an independent SigF regulator that is sensitive to the osmosensory signal, mediating the cross talk of PknD with the SigF regulon. Possesses both phosphatase and kinase activities. The kinase domain functions as a classic anti-sigma factor-like kinase to phosphorylate the anti-anti-sigma factor domain at the canonical regulatory site, and the phosphatase domain antagonizes this activity.</text>
</comment>
<evidence type="ECO:0000256" key="13">
    <source>
        <dbReference type="ARBA" id="ARBA00056274"/>
    </source>
</evidence>
<protein>
    <recommendedName>
        <fullName evidence="1">protein-serine/threonine phosphatase</fullName>
        <ecNumber evidence="1">3.1.3.16</ecNumber>
    </recommendedName>
    <alternativeName>
        <fullName evidence="15">Protein-serine/threonine phosphatase</fullName>
    </alternativeName>
    <alternativeName>
        <fullName evidence="14">Serine/threonine-protein kinase</fullName>
    </alternativeName>
</protein>
<dbReference type="EMBL" id="JACHND010000001">
    <property type="protein sequence ID" value="MBB4705062.1"/>
    <property type="molecule type" value="Genomic_DNA"/>
</dbReference>
<keyword evidence="5" id="KW-0547">Nucleotide-binding</keyword>
<dbReference type="GO" id="GO:0005524">
    <property type="term" value="F:ATP binding"/>
    <property type="evidence" value="ECO:0007669"/>
    <property type="project" value="UniProtKB-KW"/>
</dbReference>
<evidence type="ECO:0000256" key="16">
    <source>
        <dbReference type="SAM" id="MobiDB-lite"/>
    </source>
</evidence>
<organism evidence="18 19">
    <name type="scientific">Sphaerisporangium siamense</name>
    <dbReference type="NCBI Taxonomy" id="795645"/>
    <lineage>
        <taxon>Bacteria</taxon>
        <taxon>Bacillati</taxon>
        <taxon>Actinomycetota</taxon>
        <taxon>Actinomycetes</taxon>
        <taxon>Streptosporangiales</taxon>
        <taxon>Streptosporangiaceae</taxon>
        <taxon>Sphaerisporangium</taxon>
    </lineage>
</organism>
<gene>
    <name evidence="18" type="ORF">BJ982_006606</name>
</gene>
<keyword evidence="3" id="KW-0808">Transferase</keyword>
<evidence type="ECO:0000256" key="14">
    <source>
        <dbReference type="ARBA" id="ARBA00075117"/>
    </source>
</evidence>
<comment type="catalytic activity">
    <reaction evidence="12">
        <text>O-phospho-L-seryl-[protein] + H2O = L-seryl-[protein] + phosphate</text>
        <dbReference type="Rhea" id="RHEA:20629"/>
        <dbReference type="Rhea" id="RHEA-COMP:9863"/>
        <dbReference type="Rhea" id="RHEA-COMP:11604"/>
        <dbReference type="ChEBI" id="CHEBI:15377"/>
        <dbReference type="ChEBI" id="CHEBI:29999"/>
        <dbReference type="ChEBI" id="CHEBI:43474"/>
        <dbReference type="ChEBI" id="CHEBI:83421"/>
        <dbReference type="EC" id="3.1.3.16"/>
    </reaction>
</comment>
<keyword evidence="2" id="KW-0597">Phosphoprotein</keyword>
<dbReference type="PANTHER" id="PTHR43156">
    <property type="entry name" value="STAGE II SPORULATION PROTEIN E-RELATED"/>
    <property type="match status" value="1"/>
</dbReference>
<dbReference type="GO" id="GO:0004722">
    <property type="term" value="F:protein serine/threonine phosphatase activity"/>
    <property type="evidence" value="ECO:0007669"/>
    <property type="project" value="UniProtKB-EC"/>
</dbReference>
<dbReference type="RefSeq" id="WP_203958963.1">
    <property type="nucleotide sequence ID" value="NZ_BOOV01000006.1"/>
</dbReference>
<dbReference type="InterPro" id="IPR000014">
    <property type="entry name" value="PAS"/>
</dbReference>
<dbReference type="SUPFAM" id="SSF81606">
    <property type="entry name" value="PP2C-like"/>
    <property type="match status" value="1"/>
</dbReference>
<dbReference type="EC" id="3.1.3.16" evidence="1"/>
<evidence type="ECO:0000256" key="2">
    <source>
        <dbReference type="ARBA" id="ARBA00022553"/>
    </source>
</evidence>
<dbReference type="Proteomes" id="UP000542210">
    <property type="component" value="Unassembled WGS sequence"/>
</dbReference>
<evidence type="ECO:0000313" key="19">
    <source>
        <dbReference type="Proteomes" id="UP000542210"/>
    </source>
</evidence>
<dbReference type="FunFam" id="3.60.40.10:FF:000005">
    <property type="entry name" value="Serine/threonine protein phosphatase"/>
    <property type="match status" value="1"/>
</dbReference>
<dbReference type="SMART" id="SM00331">
    <property type="entry name" value="PP2C_SIG"/>
    <property type="match status" value="1"/>
</dbReference>
<dbReference type="InterPro" id="IPR001932">
    <property type="entry name" value="PPM-type_phosphatase-like_dom"/>
</dbReference>
<dbReference type="Pfam" id="PF07228">
    <property type="entry name" value="SpoIIE"/>
    <property type="match status" value="1"/>
</dbReference>
<evidence type="ECO:0000256" key="6">
    <source>
        <dbReference type="ARBA" id="ARBA00022777"/>
    </source>
</evidence>
<keyword evidence="9" id="KW-0460">Magnesium</keyword>
<evidence type="ECO:0000256" key="10">
    <source>
        <dbReference type="ARBA" id="ARBA00022912"/>
    </source>
</evidence>
<dbReference type="SUPFAM" id="SSF55785">
    <property type="entry name" value="PYP-like sensor domain (PAS domain)"/>
    <property type="match status" value="1"/>
</dbReference>
<accession>A0A7W7DE22</accession>